<accession>A0A3L9Z2S0</accession>
<protein>
    <submittedName>
        <fullName evidence="1">Uncharacterized protein</fullName>
    </submittedName>
</protein>
<evidence type="ECO:0000313" key="2">
    <source>
        <dbReference type="Proteomes" id="UP000271339"/>
    </source>
</evidence>
<sequence>MKVILSILFCAFFMVSPPDLTHIRKIYGLASGNTEIIAQLEKELATVSKDDNKVLVAYKGAVLTMAAKYAKKNSDKKEFFKEGAGLIEFAIASEPENIEIRTIRLSIQEHAPKFLKYHDNISEDKEFILRHYKNTTSTAVKNFVKLYVMSSESFSEEDKMIF</sequence>
<comment type="caution">
    <text evidence="1">The sequence shown here is derived from an EMBL/GenBank/DDBJ whole genome shotgun (WGS) entry which is preliminary data.</text>
</comment>
<dbReference type="RefSeq" id="WP_121905759.1">
    <property type="nucleotide sequence ID" value="NZ_REFC01000011.1"/>
</dbReference>
<keyword evidence="2" id="KW-1185">Reference proteome</keyword>
<gene>
    <name evidence="1" type="ORF">BXY75_0131</name>
</gene>
<organism evidence="1 2">
    <name type="scientific">Ulvibacter antarcticus</name>
    <dbReference type="NCBI Taxonomy" id="442714"/>
    <lineage>
        <taxon>Bacteria</taxon>
        <taxon>Pseudomonadati</taxon>
        <taxon>Bacteroidota</taxon>
        <taxon>Flavobacteriia</taxon>
        <taxon>Flavobacteriales</taxon>
        <taxon>Flavobacteriaceae</taxon>
        <taxon>Ulvibacter</taxon>
    </lineage>
</organism>
<proteinExistence type="predicted"/>
<name>A0A3L9Z2S0_9FLAO</name>
<reference evidence="1 2" key="1">
    <citation type="submission" date="2018-10" db="EMBL/GenBank/DDBJ databases">
        <title>Genomic Encyclopedia of Archaeal and Bacterial Type Strains, Phase II (KMG-II): from individual species to whole genera.</title>
        <authorList>
            <person name="Goeker M."/>
        </authorList>
    </citation>
    <scope>NUCLEOTIDE SEQUENCE [LARGE SCALE GENOMIC DNA]</scope>
    <source>
        <strain evidence="1 2">DSM 23424</strain>
    </source>
</reference>
<dbReference type="Proteomes" id="UP000271339">
    <property type="component" value="Unassembled WGS sequence"/>
</dbReference>
<dbReference type="EMBL" id="REFC01000011">
    <property type="protein sequence ID" value="RMA65719.1"/>
    <property type="molecule type" value="Genomic_DNA"/>
</dbReference>
<evidence type="ECO:0000313" key="1">
    <source>
        <dbReference type="EMBL" id="RMA65719.1"/>
    </source>
</evidence>
<dbReference type="OrthoDB" id="663842at2"/>
<dbReference type="AlphaFoldDB" id="A0A3L9Z2S0"/>